<feature type="compositionally biased region" description="Basic and acidic residues" evidence="12">
    <location>
        <begin position="487"/>
        <end position="496"/>
    </location>
</feature>
<evidence type="ECO:0000256" key="2">
    <source>
        <dbReference type="ARBA" id="ARBA00004950"/>
    </source>
</evidence>
<gene>
    <name evidence="14" type="ORF">H9817_09105</name>
</gene>
<dbReference type="GO" id="GO:0033765">
    <property type="term" value="F:steroid dehydrogenase activity, acting on the CH-CH group of donors"/>
    <property type="evidence" value="ECO:0007669"/>
    <property type="project" value="UniProtKB-ARBA"/>
</dbReference>
<dbReference type="EC" id="1.4.3.16" evidence="4"/>
<dbReference type="InterPro" id="IPR036188">
    <property type="entry name" value="FAD/NAD-bd_sf"/>
</dbReference>
<accession>A0A9D2DBP0</accession>
<feature type="domain" description="FAD-dependent oxidoreductase 2 FAD-binding" evidence="13">
    <location>
        <begin position="11"/>
        <end position="439"/>
    </location>
</feature>
<dbReference type="PANTHER" id="PTHR42716">
    <property type="entry name" value="L-ASPARTATE OXIDASE"/>
    <property type="match status" value="1"/>
</dbReference>
<keyword evidence="9" id="KW-0560">Oxidoreductase</keyword>
<reference evidence="14" key="2">
    <citation type="submission" date="2021-04" db="EMBL/GenBank/DDBJ databases">
        <authorList>
            <person name="Gilroy R."/>
        </authorList>
    </citation>
    <scope>NUCLEOTIDE SEQUENCE</scope>
    <source>
        <strain evidence="14">ChiGjej1B1-13045</strain>
    </source>
</reference>
<dbReference type="Proteomes" id="UP000824017">
    <property type="component" value="Unassembled WGS sequence"/>
</dbReference>
<dbReference type="InterPro" id="IPR005288">
    <property type="entry name" value="NadB"/>
</dbReference>
<dbReference type="Gene3D" id="3.90.700.10">
    <property type="entry name" value="Succinate dehydrogenase/fumarate reductase flavoprotein, catalytic domain"/>
    <property type="match status" value="1"/>
</dbReference>
<sequence>MGTAEREEYADVVIVGTGVAGLYSALNLPRDKRIIMITKSDVESSDSFLAQGGICVLRNEADYDSYFEDTMRAGHYENRKESVDIMIRSSQAVIGDLIGYGVEFQRAAEQPAEGNPAAAAVHPDEAAGHPAGQQVSGDTDQDTEKEGLLKGYAFTREGAHSRPRILFHEDITGKEITSRLLARVRELDHVEIWEYTAMTDIIVRDGKCTGIIAQKVGKDGQPTDGRAAAGTTADRDSAVQAGGTIKIYAKDTILASGGIGGRYKHSTNFPHLTGDALVIAKKHGVRLEHLDYVQIHPTTLYSRKPGRRFLISESVRGEGAVLLNKNGERFVNELLPRDVVTAAIREQMEKDGTDHVWLSMKDIEKEKILKHFPNIYQHCLEEGFDVTKEAIPVVPAQHYFMGGIWVDSDSRTSMEHLYAAGETSCNGVHGANRLASNSLLESLVFAGRAADKICKDRGWISEDTRGQSGKQFRRQGKTDTEYMETSDDTREREDIA</sequence>
<proteinExistence type="inferred from homology"/>
<dbReference type="SUPFAM" id="SSF56425">
    <property type="entry name" value="Succinate dehydrogenase/fumarate reductase flavoprotein, catalytic domain"/>
    <property type="match status" value="1"/>
</dbReference>
<dbReference type="AlphaFoldDB" id="A0A9D2DBP0"/>
<comment type="cofactor">
    <cofactor evidence="1">
        <name>FAD</name>
        <dbReference type="ChEBI" id="CHEBI:57692"/>
    </cofactor>
</comment>
<evidence type="ECO:0000256" key="5">
    <source>
        <dbReference type="ARBA" id="ARBA00021901"/>
    </source>
</evidence>
<evidence type="ECO:0000256" key="1">
    <source>
        <dbReference type="ARBA" id="ARBA00001974"/>
    </source>
</evidence>
<evidence type="ECO:0000313" key="15">
    <source>
        <dbReference type="Proteomes" id="UP000824017"/>
    </source>
</evidence>
<dbReference type="InterPro" id="IPR027477">
    <property type="entry name" value="Succ_DH/fumarate_Rdtase_cat_sf"/>
</dbReference>
<dbReference type="PANTHER" id="PTHR42716:SF2">
    <property type="entry name" value="L-ASPARTATE OXIDASE, CHLOROPLASTIC"/>
    <property type="match status" value="1"/>
</dbReference>
<evidence type="ECO:0000313" key="14">
    <source>
        <dbReference type="EMBL" id="HIZ14066.1"/>
    </source>
</evidence>
<evidence type="ECO:0000256" key="8">
    <source>
        <dbReference type="ARBA" id="ARBA00022827"/>
    </source>
</evidence>
<dbReference type="GO" id="GO:0008734">
    <property type="term" value="F:L-aspartate oxidase activity"/>
    <property type="evidence" value="ECO:0007669"/>
    <property type="project" value="UniProtKB-EC"/>
</dbReference>
<evidence type="ECO:0000256" key="4">
    <source>
        <dbReference type="ARBA" id="ARBA00012173"/>
    </source>
</evidence>
<comment type="caution">
    <text evidence="14">The sequence shown here is derived from an EMBL/GenBank/DDBJ whole genome shotgun (WGS) entry which is preliminary data.</text>
</comment>
<dbReference type="GO" id="GO:0034628">
    <property type="term" value="P:'de novo' NAD+ biosynthetic process from L-aspartate"/>
    <property type="evidence" value="ECO:0007669"/>
    <property type="project" value="TreeGrafter"/>
</dbReference>
<keyword evidence="8" id="KW-0274">FAD</keyword>
<comment type="catalytic activity">
    <reaction evidence="11">
        <text>L-aspartate + O2 = iminosuccinate + H2O2</text>
        <dbReference type="Rhea" id="RHEA:25876"/>
        <dbReference type="ChEBI" id="CHEBI:15379"/>
        <dbReference type="ChEBI" id="CHEBI:16240"/>
        <dbReference type="ChEBI" id="CHEBI:29991"/>
        <dbReference type="ChEBI" id="CHEBI:77875"/>
        <dbReference type="EC" id="1.4.3.16"/>
    </reaction>
    <physiologicalReaction direction="left-to-right" evidence="11">
        <dbReference type="Rhea" id="RHEA:25877"/>
    </physiologicalReaction>
</comment>
<comment type="pathway">
    <text evidence="2">Cofactor biosynthesis; NAD(+) biosynthesis; iminoaspartate from L-aspartate (oxidase route): step 1/1.</text>
</comment>
<evidence type="ECO:0000256" key="9">
    <source>
        <dbReference type="ARBA" id="ARBA00023002"/>
    </source>
</evidence>
<evidence type="ECO:0000256" key="3">
    <source>
        <dbReference type="ARBA" id="ARBA00008562"/>
    </source>
</evidence>
<feature type="region of interest" description="Disordered" evidence="12">
    <location>
        <begin position="109"/>
        <end position="143"/>
    </location>
</feature>
<feature type="region of interest" description="Disordered" evidence="12">
    <location>
        <begin position="462"/>
        <end position="496"/>
    </location>
</feature>
<dbReference type="SUPFAM" id="SSF51905">
    <property type="entry name" value="FAD/NAD(P)-binding domain"/>
    <property type="match status" value="1"/>
</dbReference>
<dbReference type="EMBL" id="DXCD01000232">
    <property type="protein sequence ID" value="HIZ14066.1"/>
    <property type="molecule type" value="Genomic_DNA"/>
</dbReference>
<reference evidence="14" key="1">
    <citation type="journal article" date="2021" name="PeerJ">
        <title>Extensive microbial diversity within the chicken gut microbiome revealed by metagenomics and culture.</title>
        <authorList>
            <person name="Gilroy R."/>
            <person name="Ravi A."/>
            <person name="Getino M."/>
            <person name="Pursley I."/>
            <person name="Horton D.L."/>
            <person name="Alikhan N.F."/>
            <person name="Baker D."/>
            <person name="Gharbi K."/>
            <person name="Hall N."/>
            <person name="Watson M."/>
            <person name="Adriaenssens E.M."/>
            <person name="Foster-Nyarko E."/>
            <person name="Jarju S."/>
            <person name="Secka A."/>
            <person name="Antonio M."/>
            <person name="Oren A."/>
            <person name="Chaudhuri R.R."/>
            <person name="La Ragione R."/>
            <person name="Hildebrand F."/>
            <person name="Pallen M.J."/>
        </authorList>
    </citation>
    <scope>NUCLEOTIDE SEQUENCE</scope>
    <source>
        <strain evidence="14">ChiGjej1B1-13045</strain>
    </source>
</reference>
<keyword evidence="6" id="KW-0285">Flavoprotein</keyword>
<evidence type="ECO:0000259" key="13">
    <source>
        <dbReference type="Pfam" id="PF00890"/>
    </source>
</evidence>
<evidence type="ECO:0000256" key="6">
    <source>
        <dbReference type="ARBA" id="ARBA00022630"/>
    </source>
</evidence>
<comment type="similarity">
    <text evidence="3">Belongs to the FAD-dependent oxidoreductase 2 family. NadB subfamily.</text>
</comment>
<evidence type="ECO:0000256" key="12">
    <source>
        <dbReference type="SAM" id="MobiDB-lite"/>
    </source>
</evidence>
<name>A0A9D2DBP0_9FIRM</name>
<keyword evidence="7" id="KW-0662">Pyridine nucleotide biosynthesis</keyword>
<dbReference type="InterPro" id="IPR003953">
    <property type="entry name" value="FAD-dep_OxRdtase_2_FAD-bd"/>
</dbReference>
<dbReference type="Pfam" id="PF00890">
    <property type="entry name" value="FAD_binding_2"/>
    <property type="match status" value="1"/>
</dbReference>
<protein>
    <recommendedName>
        <fullName evidence="5">L-aspartate oxidase</fullName>
        <ecNumber evidence="4">1.4.3.16</ecNumber>
    </recommendedName>
    <alternativeName>
        <fullName evidence="10">Quinolinate synthase B</fullName>
    </alternativeName>
</protein>
<dbReference type="Gene3D" id="3.50.50.60">
    <property type="entry name" value="FAD/NAD(P)-binding domain"/>
    <property type="match status" value="2"/>
</dbReference>
<evidence type="ECO:0000256" key="10">
    <source>
        <dbReference type="ARBA" id="ARBA00030386"/>
    </source>
</evidence>
<evidence type="ECO:0000256" key="11">
    <source>
        <dbReference type="ARBA" id="ARBA00048305"/>
    </source>
</evidence>
<evidence type="ECO:0000256" key="7">
    <source>
        <dbReference type="ARBA" id="ARBA00022642"/>
    </source>
</evidence>
<organism evidence="14 15">
    <name type="scientific">Candidatus Mediterraneibacter stercorigallinarum</name>
    <dbReference type="NCBI Taxonomy" id="2838686"/>
    <lineage>
        <taxon>Bacteria</taxon>
        <taxon>Bacillati</taxon>
        <taxon>Bacillota</taxon>
        <taxon>Clostridia</taxon>
        <taxon>Lachnospirales</taxon>
        <taxon>Lachnospiraceae</taxon>
        <taxon>Mediterraneibacter</taxon>
    </lineage>
</organism>
<dbReference type="PRINTS" id="PR00368">
    <property type="entry name" value="FADPNR"/>
</dbReference>
<dbReference type="FunFam" id="3.90.700.10:FF:000002">
    <property type="entry name" value="L-aspartate oxidase"/>
    <property type="match status" value="1"/>
</dbReference>